<evidence type="ECO:0000313" key="1">
    <source>
        <dbReference type="EMBL" id="CAG6599267.1"/>
    </source>
</evidence>
<protein>
    <submittedName>
        <fullName evidence="1">(northern house mosquito) hypothetical protein</fullName>
    </submittedName>
</protein>
<dbReference type="EMBL" id="HBUE01342536">
    <property type="protein sequence ID" value="CAG6599267.1"/>
    <property type="molecule type" value="Transcribed_RNA"/>
</dbReference>
<proteinExistence type="predicted"/>
<dbReference type="EMBL" id="HBUE01235621">
    <property type="protein sequence ID" value="CAG6547081.1"/>
    <property type="molecule type" value="Transcribed_RNA"/>
</dbReference>
<accession>A0A8D8L4D0</accession>
<name>A0A8D8L4D0_CULPI</name>
<organism evidence="1">
    <name type="scientific">Culex pipiens</name>
    <name type="common">House mosquito</name>
    <dbReference type="NCBI Taxonomy" id="7175"/>
    <lineage>
        <taxon>Eukaryota</taxon>
        <taxon>Metazoa</taxon>
        <taxon>Ecdysozoa</taxon>
        <taxon>Arthropoda</taxon>
        <taxon>Hexapoda</taxon>
        <taxon>Insecta</taxon>
        <taxon>Pterygota</taxon>
        <taxon>Neoptera</taxon>
        <taxon>Endopterygota</taxon>
        <taxon>Diptera</taxon>
        <taxon>Nematocera</taxon>
        <taxon>Culicoidea</taxon>
        <taxon>Culicidae</taxon>
        <taxon>Culicinae</taxon>
        <taxon>Culicini</taxon>
        <taxon>Culex</taxon>
        <taxon>Culex</taxon>
    </lineage>
</organism>
<reference evidence="1" key="1">
    <citation type="submission" date="2021-05" db="EMBL/GenBank/DDBJ databases">
        <authorList>
            <person name="Alioto T."/>
            <person name="Alioto T."/>
            <person name="Gomez Garrido J."/>
        </authorList>
    </citation>
    <scope>NUCLEOTIDE SEQUENCE</scope>
</reference>
<sequence>MKTEVLSSTLANVLLHVARVEDSTSSQHRQRWQHCCTHSASLPYAEESISGMVFSAQFPSKKKQKRTRTCVNSTTILIISTFEAICPLFVHKSCKILNNTSRLICTFCSNF</sequence>
<dbReference type="AlphaFoldDB" id="A0A8D8L4D0"/>